<feature type="transmembrane region" description="Helical" evidence="7">
    <location>
        <begin position="124"/>
        <end position="143"/>
    </location>
</feature>
<evidence type="ECO:0000256" key="4">
    <source>
        <dbReference type="ARBA" id="ARBA00022692"/>
    </source>
</evidence>
<feature type="transmembrane region" description="Helical" evidence="7">
    <location>
        <begin position="424"/>
        <end position="446"/>
    </location>
</feature>
<dbReference type="InterPro" id="IPR050833">
    <property type="entry name" value="Poly_Biosynth_Transport"/>
</dbReference>
<name>A0A7V5RMW3_CALAY</name>
<feature type="transmembrane region" description="Helical" evidence="7">
    <location>
        <begin position="365"/>
        <end position="383"/>
    </location>
</feature>
<feature type="transmembrane region" description="Helical" evidence="7">
    <location>
        <begin position="91"/>
        <end position="112"/>
    </location>
</feature>
<comment type="caution">
    <text evidence="8">The sequence shown here is derived from an EMBL/GenBank/DDBJ whole genome shotgun (WGS) entry which is preliminary data.</text>
</comment>
<keyword evidence="5 7" id="KW-1133">Transmembrane helix</keyword>
<feature type="transmembrane region" description="Helical" evidence="7">
    <location>
        <begin position="182"/>
        <end position="205"/>
    </location>
</feature>
<keyword evidence="4 7" id="KW-0812">Transmembrane</keyword>
<protein>
    <submittedName>
        <fullName evidence="8">Lipopolysaccharide biosynthesis protein</fullName>
    </submittedName>
</protein>
<feature type="transmembrane region" description="Helical" evidence="7">
    <location>
        <begin position="21"/>
        <end position="45"/>
    </location>
</feature>
<feature type="transmembrane region" description="Helical" evidence="7">
    <location>
        <begin position="51"/>
        <end position="70"/>
    </location>
</feature>
<evidence type="ECO:0000256" key="1">
    <source>
        <dbReference type="ARBA" id="ARBA00004651"/>
    </source>
</evidence>
<feature type="transmembrane region" description="Helical" evidence="7">
    <location>
        <begin position="155"/>
        <end position="176"/>
    </location>
</feature>
<comment type="similarity">
    <text evidence="2">Belongs to the polysaccharide synthase family.</text>
</comment>
<feature type="transmembrane region" description="Helical" evidence="7">
    <location>
        <begin position="336"/>
        <end position="358"/>
    </location>
</feature>
<dbReference type="PANTHER" id="PTHR30250:SF10">
    <property type="entry name" value="LIPOPOLYSACCHARIDE BIOSYNTHESIS PROTEIN WZXC"/>
    <property type="match status" value="1"/>
</dbReference>
<comment type="subcellular location">
    <subcellularLocation>
        <location evidence="1">Cell membrane</location>
        <topology evidence="1">Multi-pass membrane protein</topology>
    </subcellularLocation>
</comment>
<dbReference type="Pfam" id="PF13440">
    <property type="entry name" value="Polysacc_synt_3"/>
    <property type="match status" value="1"/>
</dbReference>
<dbReference type="CDD" id="cd13127">
    <property type="entry name" value="MATE_tuaB_like"/>
    <property type="match status" value="1"/>
</dbReference>
<evidence type="ECO:0000256" key="3">
    <source>
        <dbReference type="ARBA" id="ARBA00022475"/>
    </source>
</evidence>
<accession>A0A7V5RMW3</accession>
<evidence type="ECO:0000256" key="6">
    <source>
        <dbReference type="ARBA" id="ARBA00023136"/>
    </source>
</evidence>
<proteinExistence type="inferred from homology"/>
<dbReference type="GO" id="GO:0005886">
    <property type="term" value="C:plasma membrane"/>
    <property type="evidence" value="ECO:0007669"/>
    <property type="project" value="UniProtKB-SubCell"/>
</dbReference>
<sequence>MIENDTSSSSSEITRRSAHGIKWVGMAEMAIRILQYGTTLILARLMVAQDFGVWAVLLLFTQLAYVLFDFGFSSALIQHKQVSARHYNTTFVIYLSSALVYIVLVWLLAGPMAGFFKHPEIKPALRLLTVIFIFYAFNAIPRIRLQREMRFKRFSLIQICGVFTNSAVTLTAAFQGFGFWSFVYGVIAEQVVLTLFFNIFGWTSVRLAFDREAFKELWEYGVNVLATRIVGYLNNNIPGFLIGKLIGLDALGYYNIAYQLVEFPVQRISKNVLRVMFPAFSKLQDRLSDYRQLYRQVVFYLGAVLTPMFVGLAMVAPFLVPVLYGPKWTPVVMPLQFLALAGFSRSVWTTISVVFLSMGQPDKELKINVSLAVFLIPAVYFTAPLGLNAVVLVVSLLLLTFVIIGQFKAFSLIGASWPGVVRKFLPSLSGSLLFLAVYELALYLGLGRLHAVWVLLLTIMGSALIYIIFMFRYDPQLLSRLRSILKGGGDAKNN</sequence>
<dbReference type="PANTHER" id="PTHR30250">
    <property type="entry name" value="PST FAMILY PREDICTED COLANIC ACID TRANSPORTER"/>
    <property type="match status" value="1"/>
</dbReference>
<keyword evidence="3" id="KW-1003">Cell membrane</keyword>
<feature type="transmembrane region" description="Helical" evidence="7">
    <location>
        <begin position="452"/>
        <end position="473"/>
    </location>
</feature>
<evidence type="ECO:0000256" key="7">
    <source>
        <dbReference type="SAM" id="Phobius"/>
    </source>
</evidence>
<dbReference type="Proteomes" id="UP000885771">
    <property type="component" value="Unassembled WGS sequence"/>
</dbReference>
<evidence type="ECO:0000256" key="2">
    <source>
        <dbReference type="ARBA" id="ARBA00007430"/>
    </source>
</evidence>
<evidence type="ECO:0000313" key="8">
    <source>
        <dbReference type="EMBL" id="HHM01437.1"/>
    </source>
</evidence>
<reference evidence="8" key="1">
    <citation type="journal article" date="2020" name="mSystems">
        <title>Genome- and Community-Level Interaction Insights into Carbon Utilization and Element Cycling Functions of Hydrothermarchaeota in Hydrothermal Sediment.</title>
        <authorList>
            <person name="Zhou Z."/>
            <person name="Liu Y."/>
            <person name="Xu W."/>
            <person name="Pan J."/>
            <person name="Luo Z.H."/>
            <person name="Li M."/>
        </authorList>
    </citation>
    <scope>NUCLEOTIDE SEQUENCE [LARGE SCALE GENOMIC DNA]</scope>
    <source>
        <strain evidence="8">HyVt-460</strain>
    </source>
</reference>
<dbReference type="AlphaFoldDB" id="A0A7V5RMW3"/>
<dbReference type="EMBL" id="DRLI01000015">
    <property type="protein sequence ID" value="HHM01437.1"/>
    <property type="molecule type" value="Genomic_DNA"/>
</dbReference>
<keyword evidence="6 7" id="KW-0472">Membrane</keyword>
<organism evidence="8">
    <name type="scientific">Caldithrix abyssi</name>
    <dbReference type="NCBI Taxonomy" id="187145"/>
    <lineage>
        <taxon>Bacteria</taxon>
        <taxon>Pseudomonadati</taxon>
        <taxon>Calditrichota</taxon>
        <taxon>Calditrichia</taxon>
        <taxon>Calditrichales</taxon>
        <taxon>Calditrichaceae</taxon>
        <taxon>Caldithrix</taxon>
    </lineage>
</organism>
<feature type="transmembrane region" description="Helical" evidence="7">
    <location>
        <begin position="297"/>
        <end position="324"/>
    </location>
</feature>
<gene>
    <name evidence="8" type="ORF">ENJ15_00375</name>
</gene>
<evidence type="ECO:0000256" key="5">
    <source>
        <dbReference type="ARBA" id="ARBA00022989"/>
    </source>
</evidence>